<dbReference type="Gene3D" id="2.60.120.10">
    <property type="entry name" value="Jelly Rolls"/>
    <property type="match status" value="2"/>
</dbReference>
<dbReference type="InterPro" id="IPR041602">
    <property type="entry name" value="Quercetinase_C"/>
</dbReference>
<accession>A6FYX2</accession>
<feature type="binding site" evidence="2">
    <location>
        <position position="69"/>
    </location>
    <ligand>
        <name>Fe cation</name>
        <dbReference type="ChEBI" id="CHEBI:24875"/>
    </ligand>
</feature>
<dbReference type="InterPro" id="IPR014710">
    <property type="entry name" value="RmlC-like_jellyroll"/>
</dbReference>
<name>A6FYX2_9BACT</name>
<dbReference type="RefSeq" id="WP_006969671.1">
    <property type="nucleotide sequence ID" value="NZ_ABCS01000005.1"/>
</dbReference>
<dbReference type="EMBL" id="ABCS01000005">
    <property type="protein sequence ID" value="EDM81127.1"/>
    <property type="molecule type" value="Genomic_DNA"/>
</dbReference>
<comment type="caution">
    <text evidence="6">The sequence shown here is derived from an EMBL/GenBank/DDBJ whole genome shotgun (WGS) entry which is preliminary data.</text>
</comment>
<feature type="binding site" evidence="2">
    <location>
        <position position="113"/>
    </location>
    <ligand>
        <name>Fe cation</name>
        <dbReference type="ChEBI" id="CHEBI:24875"/>
    </ligand>
</feature>
<feature type="binding site" evidence="2">
    <location>
        <position position="115"/>
    </location>
    <ligand>
        <name>Fe cation</name>
        <dbReference type="ChEBI" id="CHEBI:24875"/>
    </ligand>
</feature>
<dbReference type="AlphaFoldDB" id="A6FYX2"/>
<dbReference type="PIRSF" id="PIRSF006232">
    <property type="entry name" value="Pirin"/>
    <property type="match status" value="1"/>
</dbReference>
<dbReference type="eggNOG" id="COG1741">
    <property type="taxonomic scope" value="Bacteria"/>
</dbReference>
<dbReference type="Pfam" id="PF02678">
    <property type="entry name" value="Pirin"/>
    <property type="match status" value="1"/>
</dbReference>
<keyword evidence="7" id="KW-1185">Reference proteome</keyword>
<dbReference type="InterPro" id="IPR003829">
    <property type="entry name" value="Pirin_N_dom"/>
</dbReference>
<dbReference type="Pfam" id="PF17954">
    <property type="entry name" value="Pirin_C_2"/>
    <property type="match status" value="1"/>
</dbReference>
<dbReference type="PANTHER" id="PTHR43212:SF3">
    <property type="entry name" value="QUERCETIN 2,3-DIOXYGENASE"/>
    <property type="match status" value="1"/>
</dbReference>
<dbReference type="PANTHER" id="PTHR43212">
    <property type="entry name" value="QUERCETIN 2,3-DIOXYGENASE"/>
    <property type="match status" value="1"/>
</dbReference>
<comment type="similarity">
    <text evidence="1 3">Belongs to the pirin family.</text>
</comment>
<keyword evidence="2" id="KW-0479">Metal-binding</keyword>
<comment type="cofactor">
    <cofactor evidence="2">
        <name>Fe cation</name>
        <dbReference type="ChEBI" id="CHEBI:24875"/>
    </cofactor>
    <text evidence="2">Binds 1 Fe cation per subunit.</text>
</comment>
<evidence type="ECO:0000259" key="5">
    <source>
        <dbReference type="Pfam" id="PF17954"/>
    </source>
</evidence>
<feature type="domain" description="Quercetin 2,3-dioxygenase C-terminal cupin" evidence="5">
    <location>
        <begin position="158"/>
        <end position="247"/>
    </location>
</feature>
<sequence length="248" mass="26883">MMTTSQGAATTLPFILRRANERGQANHGWLKSQHSFSFANYYDPKFMGFGPLRVINDDRIVGGSGFPPHAHRDMEILSYVVEGGLEHRDSMGNGSVIRPGELQRMSAGTGVRHSEYNHSSTDTTRFLQIWVLPESRGQRPGYEQKDFGVEARAGALTLLASRDGRGGALTLRQDVDLWGFVAHRGDAATHRLAAGRRVWVQVVRGRVALSGVSLGEGDGVALNPQAGDVELTITGASPLADVLVFDMG</sequence>
<dbReference type="SUPFAM" id="SSF51182">
    <property type="entry name" value="RmlC-like cupins"/>
    <property type="match status" value="1"/>
</dbReference>
<proteinExistence type="inferred from homology"/>
<dbReference type="InterPro" id="IPR011051">
    <property type="entry name" value="RmlC_Cupin_sf"/>
</dbReference>
<evidence type="ECO:0000256" key="2">
    <source>
        <dbReference type="PIRSR" id="PIRSR006232-1"/>
    </source>
</evidence>
<gene>
    <name evidence="6" type="ORF">PPSIR1_29965</name>
</gene>
<dbReference type="InterPro" id="IPR012093">
    <property type="entry name" value="Pirin"/>
</dbReference>
<evidence type="ECO:0000313" key="7">
    <source>
        <dbReference type="Proteomes" id="UP000005801"/>
    </source>
</evidence>
<evidence type="ECO:0000259" key="4">
    <source>
        <dbReference type="Pfam" id="PF02678"/>
    </source>
</evidence>
<dbReference type="GO" id="GO:0046872">
    <property type="term" value="F:metal ion binding"/>
    <property type="evidence" value="ECO:0007669"/>
    <property type="project" value="UniProtKB-KW"/>
</dbReference>
<dbReference type="STRING" id="391625.PPSIR1_29965"/>
<evidence type="ECO:0000313" key="6">
    <source>
        <dbReference type="EMBL" id="EDM81127.1"/>
    </source>
</evidence>
<organism evidence="6 7">
    <name type="scientific">Plesiocystis pacifica SIR-1</name>
    <dbReference type="NCBI Taxonomy" id="391625"/>
    <lineage>
        <taxon>Bacteria</taxon>
        <taxon>Pseudomonadati</taxon>
        <taxon>Myxococcota</taxon>
        <taxon>Polyangia</taxon>
        <taxon>Nannocystales</taxon>
        <taxon>Nannocystaceae</taxon>
        <taxon>Plesiocystis</taxon>
    </lineage>
</organism>
<feature type="binding site" evidence="2">
    <location>
        <position position="71"/>
    </location>
    <ligand>
        <name>Fe cation</name>
        <dbReference type="ChEBI" id="CHEBI:24875"/>
    </ligand>
</feature>
<keyword evidence="2" id="KW-0408">Iron</keyword>
<evidence type="ECO:0000256" key="1">
    <source>
        <dbReference type="ARBA" id="ARBA00008416"/>
    </source>
</evidence>
<dbReference type="Proteomes" id="UP000005801">
    <property type="component" value="Unassembled WGS sequence"/>
</dbReference>
<evidence type="ECO:0000256" key="3">
    <source>
        <dbReference type="RuleBase" id="RU003457"/>
    </source>
</evidence>
<protein>
    <submittedName>
        <fullName evidence="6">Pirin-related protein</fullName>
    </submittedName>
</protein>
<dbReference type="CDD" id="cd02910">
    <property type="entry name" value="cupin_Yhhw_N"/>
    <property type="match status" value="1"/>
</dbReference>
<feature type="domain" description="Pirin N-terminal" evidence="4">
    <location>
        <begin position="21"/>
        <end position="131"/>
    </location>
</feature>
<reference evidence="6 7" key="1">
    <citation type="submission" date="2007-06" db="EMBL/GenBank/DDBJ databases">
        <authorList>
            <person name="Shimkets L."/>
            <person name="Ferriera S."/>
            <person name="Johnson J."/>
            <person name="Kravitz S."/>
            <person name="Beeson K."/>
            <person name="Sutton G."/>
            <person name="Rogers Y.-H."/>
            <person name="Friedman R."/>
            <person name="Frazier M."/>
            <person name="Venter J.C."/>
        </authorList>
    </citation>
    <scope>NUCLEOTIDE SEQUENCE [LARGE SCALE GENOMIC DNA]</scope>
    <source>
        <strain evidence="6 7">SIR-1</strain>
    </source>
</reference>